<dbReference type="PANTHER" id="PTHR43775">
    <property type="entry name" value="FATTY ACID SYNTHASE"/>
    <property type="match status" value="1"/>
</dbReference>
<dbReference type="InterPro" id="IPR018201">
    <property type="entry name" value="Ketoacyl_synth_AS"/>
</dbReference>
<name>A0A5N8VET9_9ACTN</name>
<dbReference type="FunFam" id="3.40.366.10:FF:000002">
    <property type="entry name" value="Probable polyketide synthase 2"/>
    <property type="match status" value="1"/>
</dbReference>
<dbReference type="SUPFAM" id="SSF53901">
    <property type="entry name" value="Thiolase-like"/>
    <property type="match status" value="1"/>
</dbReference>
<dbReference type="InterPro" id="IPR016039">
    <property type="entry name" value="Thiolase-like"/>
</dbReference>
<dbReference type="InterPro" id="IPR049552">
    <property type="entry name" value="PKS_DH_N"/>
</dbReference>
<dbReference type="InterPro" id="IPR013968">
    <property type="entry name" value="PKS_KR"/>
</dbReference>
<dbReference type="Pfam" id="PF22953">
    <property type="entry name" value="SpnB_Rossmann"/>
    <property type="match status" value="1"/>
</dbReference>
<dbReference type="PROSITE" id="PS52004">
    <property type="entry name" value="KS3_2"/>
    <property type="match status" value="1"/>
</dbReference>
<dbReference type="InterPro" id="IPR014030">
    <property type="entry name" value="Ketoacyl_synth_N"/>
</dbReference>
<dbReference type="InterPro" id="IPR036736">
    <property type="entry name" value="ACP-like_sf"/>
</dbReference>
<dbReference type="OrthoDB" id="9778690at2"/>
<protein>
    <submittedName>
        <fullName evidence="13">SDR family NAD(P)-dependent oxidoreductase</fullName>
    </submittedName>
</protein>
<feature type="domain" description="PKS/mFAS DH" evidence="12">
    <location>
        <begin position="1301"/>
        <end position="1577"/>
    </location>
</feature>
<dbReference type="SMART" id="SM01294">
    <property type="entry name" value="PKS_PP_betabranch"/>
    <property type="match status" value="2"/>
</dbReference>
<proteinExistence type="predicted"/>
<keyword evidence="7" id="KW-0012">Acyltransferase</keyword>
<dbReference type="Gene3D" id="3.40.366.10">
    <property type="entry name" value="Malonyl-Coenzyme A Acyl Carrier Protein, domain 2"/>
    <property type="match status" value="1"/>
</dbReference>
<evidence type="ECO:0000256" key="5">
    <source>
        <dbReference type="ARBA" id="ARBA00023194"/>
    </source>
</evidence>
<dbReference type="PANTHER" id="PTHR43775:SF51">
    <property type="entry name" value="INACTIVE PHENOLPHTHIOCEROL SYNTHESIS POLYKETIDE SYNTHASE TYPE I PKS1-RELATED"/>
    <property type="match status" value="1"/>
</dbReference>
<evidence type="ECO:0000259" key="10">
    <source>
        <dbReference type="PROSITE" id="PS50075"/>
    </source>
</evidence>
<evidence type="ECO:0000256" key="4">
    <source>
        <dbReference type="ARBA" id="ARBA00022679"/>
    </source>
</evidence>
<gene>
    <name evidence="13" type="ORF">FNH09_21480</name>
</gene>
<feature type="domain" description="Carrier" evidence="10">
    <location>
        <begin position="319"/>
        <end position="394"/>
    </location>
</feature>
<dbReference type="Pfam" id="PF00109">
    <property type="entry name" value="ketoacyl-synt"/>
    <property type="match status" value="1"/>
</dbReference>
<evidence type="ECO:0000259" key="11">
    <source>
        <dbReference type="PROSITE" id="PS52004"/>
    </source>
</evidence>
<keyword evidence="2" id="KW-0596">Phosphopantetheine</keyword>
<dbReference type="GO" id="GO:0006633">
    <property type="term" value="P:fatty acid biosynthetic process"/>
    <property type="evidence" value="ECO:0007669"/>
    <property type="project" value="InterPro"/>
</dbReference>
<dbReference type="SUPFAM" id="SSF51735">
    <property type="entry name" value="NAD(P)-binding Rossmann-fold domains"/>
    <property type="match status" value="3"/>
</dbReference>
<comment type="pathway">
    <text evidence="1">Antibiotic biosynthesis.</text>
</comment>
<dbReference type="InterPro" id="IPR006162">
    <property type="entry name" value="Ppantetheine_attach_site"/>
</dbReference>
<dbReference type="InterPro" id="IPR009081">
    <property type="entry name" value="PP-bd_ACP"/>
</dbReference>
<dbReference type="SMART" id="SM00823">
    <property type="entry name" value="PKS_PP"/>
    <property type="match status" value="2"/>
</dbReference>
<dbReference type="GO" id="GO:0004315">
    <property type="term" value="F:3-oxoacyl-[acyl-carrier-protein] synthase activity"/>
    <property type="evidence" value="ECO:0007669"/>
    <property type="project" value="InterPro"/>
</dbReference>
<reference evidence="13 14" key="1">
    <citation type="submission" date="2019-07" db="EMBL/GenBank/DDBJ databases">
        <title>New species of Amycolatopsis and Streptomyces.</title>
        <authorList>
            <person name="Duangmal K."/>
            <person name="Teo W.F.A."/>
            <person name="Lipun K."/>
        </authorList>
    </citation>
    <scope>NUCLEOTIDE SEQUENCE [LARGE SCALE GENOMIC DNA]</scope>
    <source>
        <strain evidence="13 14">NBRC 109810</strain>
    </source>
</reference>
<keyword evidence="3" id="KW-0597">Phosphoprotein</keyword>
<keyword evidence="6" id="KW-0511">Multifunctional enzyme</keyword>
<feature type="compositionally biased region" description="Polar residues" evidence="9">
    <location>
        <begin position="402"/>
        <end position="413"/>
    </location>
</feature>
<dbReference type="EMBL" id="VJZD01000085">
    <property type="protein sequence ID" value="MPY33711.1"/>
    <property type="molecule type" value="Genomic_DNA"/>
</dbReference>
<feature type="domain" description="Carrier" evidence="10">
    <location>
        <begin position="2032"/>
        <end position="2107"/>
    </location>
</feature>
<feature type="region of interest" description="N-terminal hotdog fold" evidence="8">
    <location>
        <begin position="1301"/>
        <end position="1426"/>
    </location>
</feature>
<dbReference type="Gene3D" id="3.40.50.720">
    <property type="entry name" value="NAD(P)-binding Rossmann-like Domain"/>
    <property type="match status" value="2"/>
</dbReference>
<feature type="region of interest" description="Disordered" evidence="9">
    <location>
        <begin position="395"/>
        <end position="417"/>
    </location>
</feature>
<organism evidence="13 14">
    <name type="scientific">Streptomyces adustus</name>
    <dbReference type="NCBI Taxonomy" id="1609272"/>
    <lineage>
        <taxon>Bacteria</taxon>
        <taxon>Bacillati</taxon>
        <taxon>Actinomycetota</taxon>
        <taxon>Actinomycetes</taxon>
        <taxon>Kitasatosporales</taxon>
        <taxon>Streptomycetaceae</taxon>
        <taxon>Streptomyces</taxon>
    </lineage>
</organism>
<dbReference type="SUPFAM" id="SSF52151">
    <property type="entry name" value="FabD/lysophospholipase-like"/>
    <property type="match status" value="1"/>
</dbReference>
<evidence type="ECO:0000256" key="7">
    <source>
        <dbReference type="ARBA" id="ARBA00023315"/>
    </source>
</evidence>
<sequence length="2192" mass="229787">MTPLPVRAWDVRKAPEAFRYVSQARHTGKVVLTVPRALDPEGTVLVTGGLGTLGRLIARHLVTSHGIRHLLLVGRRGTATEGAAELVAELAESGAQVRIEACDVADREALRALIASVERPLTAVVHTAGVLDDGVIAAQSRERLEKVFRPKAQAAWHLHELTRDLDLAAFVVYSSAAGVLGNPGQSNYAAANGYLDGLAGHRRSLGLPATSLAWGMWSEGMAGSLDTAALQRNKRDGMLGITAETGNALFDAAVRSPEATLVPARLDLAGLQSRAASQAVPQLLHGLVRQGRQSAKAGAAVQGSLRQELTVLSRQERQLRLLDLVRTQAATVLGHSGAHTIDGERAFKDAGFDSLTSVELRNRLSAASGVKLSATVVFDYPTPAALAGHLHDQLGLDEGTQPAASTTPAQGATATPEADEPIAIVAMGCRFPGGATGPEELWRLVADGLDVMGGFPDNRGWDLDTLFDPDPDAVDKSYVDRGAFLHDVGEFDAGFFGISPREALAMDPQQRLLLEVSWETLERAGIDPTILRGSDTGVFTGLISHDYTVRLQQAPAELQGLRLTGTAGSVASGRVSYTLGLEGPSISVDTACSSSLVALHMAVRALRSGECSMALAGGAMVMATPDTFVEFSRQRGLARDGHVKAFAATADGTAWSEGVGVLLVEKLSDARRNNHPVLALVRGTAVNQDGASNGLTAPNGPSQQRVIRQALADGRLTPADVDAVEAHGTGTALGDPIEAQALLATYGQDRGDRDPLWLGSVKSNIGHSQGAAGVASVIKMVMALEHEVLPRTLHVDEPTPKVDWSAGAVELLTEARAWPRQEGRARRAGVSSFGVSGTNAHVVIEEAPAEEPASAAGEFGGPLPFVVSARSGPALKAQAERLADHLDSEEPVLTDVAHALVASRAALEHRAVVVAADRAQAVAGLRAVSGEVPAVAGGRLAVLFTGQGAQRVGMGRELYATYPVFAAAFDEVVAELDRHLPVPLKDIVFEGAGDVDRTEFTQPALFAIEVALFRLAQSWGVKPDFVAGHSIGELTAAHVAGVWSLADAARLVAARGRLMQALPAGGAMIAVQAAEDEVLPLLTGGIGIAAINGPASVVISGEEGPAESVARAIAALGRKTKRLSVSHAFHSVLMDPMLEEFRQIAATLTYHEPHIGVVSNVTGKPATPGELTSPEYWVRHVRDAVRFADGITSLHEQGVTVFLEAGPDGVLTALAQEILDGADVRLATLQRRGRGEAESALAALGALHCAGRAVDWTALFTGSGTRRVELPTYAFQREWYWPQDRGGAGDASSLGLSGADHPLLGAFVQLPDGGGVLATGLLSLHSHPWLADHAVAGTVVVPGTALVELVVRAGDETGTSTVDELVVEAPLVLPETGGVRLQVSVAALDALGRRPVTVHSAPQHAGPQTPWTRHVTGFLTEQAPDAGFDLGQWPPAQAQQVAVDGFYDRQLDAGYAYGPAFQGVRAVWIRGEEVYAEVVLPEGQSPEGFGIHPALLDAALQTTGLLPVTGNSASGTTRLPFAWNEMSLYASGATALRVRAARSATDALTLDIADHTGAPVAAIGTLTMREVSAGQLATAGVPAHEHLYRVSWNPLVLPEPATADRPAPVADGAAVRALAASAPEWLLLELPHGNDAFEATARTLDVLQAWLAEPRLDGSRLAVVTRGAVRDVTDPAGGAVWGLVRTAQAENPGRITLVDLDDASADRLPAALASGEPQLALRDGEATVPRLTREPRAAEDTVGALDPQGTVLITGGLGTLGRLVARHLVEGHGARHLLLVGRRGPNSEGAAELAAQLKELGATQVRIEACDASDRAALQALLASVERPLTAIVHTAGVLDDGVIAAQSPERLETVFRPKADAARHLHELTRTTDLAAFVLYSSAAGVLGNPGQANYAAANAYLDALAEQRRSQGLPATALAWGMWAEATGMTAHLDGTDHERGRRGGMLGLPTAEGLALLDAALGSTEALLLPARLDLADLRSRSSDGTAVPAILQGLVRPSARRTAKTAAVPAGQSLLQRLAGKTVQERAQLLLEVVRVQVAAVLGVANPATVDATRAFKDAGFDSLTAVELRNRLTEATGVRLPATLVFDHPTPTALVELLQEQLRPAKPENAEALSVLHELDRLERAMTAAPADDDTDPAERARLVTERLKALTAQWQNLHPDHHEDVDLETVSDDEMFALIDNELGLS</sequence>
<dbReference type="SMART" id="SM00826">
    <property type="entry name" value="PKS_DH"/>
    <property type="match status" value="1"/>
</dbReference>
<dbReference type="Gene3D" id="1.10.1200.10">
    <property type="entry name" value="ACP-like"/>
    <property type="match status" value="2"/>
</dbReference>
<dbReference type="GO" id="GO:0031177">
    <property type="term" value="F:phosphopantetheine binding"/>
    <property type="evidence" value="ECO:0007669"/>
    <property type="project" value="InterPro"/>
</dbReference>
<comment type="caution">
    <text evidence="13">The sequence shown here is derived from an EMBL/GenBank/DDBJ whole genome shotgun (WGS) entry which is preliminary data.</text>
</comment>
<dbReference type="CDD" id="cd08956">
    <property type="entry name" value="KR_3_FAS_SDR_x"/>
    <property type="match status" value="2"/>
</dbReference>
<feature type="active site" description="Proton acceptor; for dehydratase activity" evidence="8">
    <location>
        <position position="1333"/>
    </location>
</feature>
<dbReference type="GO" id="GO:0033068">
    <property type="term" value="P:macrolide biosynthetic process"/>
    <property type="evidence" value="ECO:0007669"/>
    <property type="project" value="UniProtKB-ARBA"/>
</dbReference>
<accession>A0A5N8VET9</accession>
<dbReference type="SMART" id="SM00822">
    <property type="entry name" value="PKS_KR"/>
    <property type="match status" value="2"/>
</dbReference>
<dbReference type="Pfam" id="PF08659">
    <property type="entry name" value="KR"/>
    <property type="match status" value="2"/>
</dbReference>
<feature type="active site" description="Proton donor; for dehydratase activity" evidence="8">
    <location>
        <position position="1497"/>
    </location>
</feature>
<dbReference type="InterPro" id="IPR057326">
    <property type="entry name" value="KR_dom"/>
</dbReference>
<evidence type="ECO:0000256" key="6">
    <source>
        <dbReference type="ARBA" id="ARBA00023268"/>
    </source>
</evidence>
<dbReference type="InterPro" id="IPR049551">
    <property type="entry name" value="PKS_DH_C"/>
</dbReference>
<keyword evidence="14" id="KW-1185">Reference proteome</keyword>
<dbReference type="InterPro" id="IPR020807">
    <property type="entry name" value="PKS_DH"/>
</dbReference>
<dbReference type="InterPro" id="IPR042104">
    <property type="entry name" value="PKS_dehydratase_sf"/>
</dbReference>
<dbReference type="PROSITE" id="PS00012">
    <property type="entry name" value="PHOSPHOPANTETHEINE"/>
    <property type="match status" value="2"/>
</dbReference>
<dbReference type="SMART" id="SM00827">
    <property type="entry name" value="PKS_AT"/>
    <property type="match status" value="1"/>
</dbReference>
<dbReference type="InterPro" id="IPR014043">
    <property type="entry name" value="Acyl_transferase_dom"/>
</dbReference>
<dbReference type="Pfam" id="PF02801">
    <property type="entry name" value="Ketoacyl-synt_C"/>
    <property type="match status" value="1"/>
</dbReference>
<dbReference type="SUPFAM" id="SSF47336">
    <property type="entry name" value="ACP-like"/>
    <property type="match status" value="2"/>
</dbReference>
<dbReference type="FunFam" id="3.40.47.10:FF:000019">
    <property type="entry name" value="Polyketide synthase type I"/>
    <property type="match status" value="1"/>
</dbReference>
<dbReference type="InterPro" id="IPR016035">
    <property type="entry name" value="Acyl_Trfase/lysoPLipase"/>
</dbReference>
<dbReference type="InterPro" id="IPR050091">
    <property type="entry name" value="PKS_NRPS_Biosynth_Enz"/>
</dbReference>
<dbReference type="Gene3D" id="3.40.47.10">
    <property type="match status" value="1"/>
</dbReference>
<evidence type="ECO:0000256" key="9">
    <source>
        <dbReference type="SAM" id="MobiDB-lite"/>
    </source>
</evidence>
<dbReference type="InterPro" id="IPR032821">
    <property type="entry name" value="PKS_assoc"/>
</dbReference>
<dbReference type="InterPro" id="IPR016036">
    <property type="entry name" value="Malonyl_transacylase_ACP-bd"/>
</dbReference>
<keyword evidence="5" id="KW-0045">Antibiotic biosynthesis</keyword>
<dbReference type="SMART" id="SM00825">
    <property type="entry name" value="PKS_KS"/>
    <property type="match status" value="1"/>
</dbReference>
<evidence type="ECO:0000256" key="2">
    <source>
        <dbReference type="ARBA" id="ARBA00022450"/>
    </source>
</evidence>
<dbReference type="Pfam" id="PF00550">
    <property type="entry name" value="PP-binding"/>
    <property type="match status" value="2"/>
</dbReference>
<dbReference type="PROSITE" id="PS52019">
    <property type="entry name" value="PKS_MFAS_DH"/>
    <property type="match status" value="1"/>
</dbReference>
<dbReference type="InterPro" id="IPR036291">
    <property type="entry name" value="NAD(P)-bd_dom_sf"/>
</dbReference>
<dbReference type="InterPro" id="IPR001227">
    <property type="entry name" value="Ac_transferase_dom_sf"/>
</dbReference>
<feature type="domain" description="Ketosynthase family 3 (KS3)" evidence="11">
    <location>
        <begin position="419"/>
        <end position="846"/>
    </location>
</feature>
<evidence type="ECO:0000256" key="1">
    <source>
        <dbReference type="ARBA" id="ARBA00004792"/>
    </source>
</evidence>
<dbReference type="PROSITE" id="PS50075">
    <property type="entry name" value="CARRIER"/>
    <property type="match status" value="2"/>
</dbReference>
<dbReference type="InterPro" id="IPR020806">
    <property type="entry name" value="PKS_PP-bd"/>
</dbReference>
<dbReference type="InterPro" id="IPR020841">
    <property type="entry name" value="PKS_Beta-ketoAc_synthase_dom"/>
</dbReference>
<dbReference type="GO" id="GO:0004312">
    <property type="term" value="F:fatty acid synthase activity"/>
    <property type="evidence" value="ECO:0007669"/>
    <property type="project" value="TreeGrafter"/>
</dbReference>
<evidence type="ECO:0000259" key="12">
    <source>
        <dbReference type="PROSITE" id="PS52019"/>
    </source>
</evidence>
<dbReference type="InterPro" id="IPR014031">
    <property type="entry name" value="Ketoacyl_synth_C"/>
</dbReference>
<dbReference type="InterPro" id="IPR055123">
    <property type="entry name" value="SpnB-like_Rossmann"/>
</dbReference>
<dbReference type="Gene3D" id="3.30.70.3290">
    <property type="match status" value="1"/>
</dbReference>
<dbReference type="Gene3D" id="3.10.129.110">
    <property type="entry name" value="Polyketide synthase dehydratase"/>
    <property type="match status" value="1"/>
</dbReference>
<keyword evidence="4" id="KW-0808">Transferase</keyword>
<feature type="region of interest" description="C-terminal hotdog fold" evidence="8">
    <location>
        <begin position="1438"/>
        <end position="1577"/>
    </location>
</feature>
<evidence type="ECO:0000256" key="8">
    <source>
        <dbReference type="PROSITE-ProRule" id="PRU01363"/>
    </source>
</evidence>
<evidence type="ECO:0000313" key="14">
    <source>
        <dbReference type="Proteomes" id="UP000325849"/>
    </source>
</evidence>
<dbReference type="Pfam" id="PF14765">
    <property type="entry name" value="PS-DH"/>
    <property type="match status" value="1"/>
</dbReference>
<dbReference type="FunFam" id="1.10.1200.10:FF:000007">
    <property type="entry name" value="Probable polyketide synthase pks17"/>
    <property type="match status" value="2"/>
</dbReference>
<dbReference type="Pfam" id="PF00698">
    <property type="entry name" value="Acyl_transf_1"/>
    <property type="match status" value="1"/>
</dbReference>
<dbReference type="Pfam" id="PF16197">
    <property type="entry name" value="KAsynt_C_assoc"/>
    <property type="match status" value="1"/>
</dbReference>
<dbReference type="PROSITE" id="PS00606">
    <property type="entry name" value="KS3_1"/>
    <property type="match status" value="1"/>
</dbReference>
<dbReference type="InterPro" id="IPR049900">
    <property type="entry name" value="PKS_mFAS_DH"/>
</dbReference>
<dbReference type="Proteomes" id="UP000325849">
    <property type="component" value="Unassembled WGS sequence"/>
</dbReference>
<dbReference type="CDD" id="cd00833">
    <property type="entry name" value="PKS"/>
    <property type="match status" value="1"/>
</dbReference>
<dbReference type="Pfam" id="PF21089">
    <property type="entry name" value="PKS_DH_N"/>
    <property type="match status" value="1"/>
</dbReference>
<dbReference type="SUPFAM" id="SSF55048">
    <property type="entry name" value="Probable ACP-binding domain of malonyl-CoA ACP transacylase"/>
    <property type="match status" value="1"/>
</dbReference>
<evidence type="ECO:0000256" key="3">
    <source>
        <dbReference type="ARBA" id="ARBA00022553"/>
    </source>
</evidence>
<evidence type="ECO:0000313" key="13">
    <source>
        <dbReference type="EMBL" id="MPY33711.1"/>
    </source>
</evidence>